<name>A0A381X0K3_9ZZZZ</name>
<proteinExistence type="predicted"/>
<feature type="non-terminal residue" evidence="2">
    <location>
        <position position="1"/>
    </location>
</feature>
<dbReference type="Gene3D" id="1.10.10.10">
    <property type="entry name" value="Winged helix-like DNA-binding domain superfamily/Winged helix DNA-binding domain"/>
    <property type="match status" value="1"/>
</dbReference>
<sequence>RRYFSSGSNGEPTNKSENLEYRRLLATMGWGPITVDMLVDRSGLTPDAVSSMLRILKLDGRAESLPGEHYRRRQG</sequence>
<dbReference type="InterPro" id="IPR041614">
    <property type="entry name" value="DprA_WH"/>
</dbReference>
<feature type="domain" description="DprA winged helix" evidence="1">
    <location>
        <begin position="12"/>
        <end position="67"/>
    </location>
</feature>
<accession>A0A381X0K3</accession>
<organism evidence="2">
    <name type="scientific">marine metagenome</name>
    <dbReference type="NCBI Taxonomy" id="408172"/>
    <lineage>
        <taxon>unclassified sequences</taxon>
        <taxon>metagenomes</taxon>
        <taxon>ecological metagenomes</taxon>
    </lineage>
</organism>
<dbReference type="Pfam" id="PF17782">
    <property type="entry name" value="WHD_DprA"/>
    <property type="match status" value="1"/>
</dbReference>
<evidence type="ECO:0000313" key="2">
    <source>
        <dbReference type="EMBL" id="SVA57697.1"/>
    </source>
</evidence>
<gene>
    <name evidence="2" type="ORF">METZ01_LOCUS110551</name>
</gene>
<reference evidence="2" key="1">
    <citation type="submission" date="2018-05" db="EMBL/GenBank/DDBJ databases">
        <authorList>
            <person name="Lanie J.A."/>
            <person name="Ng W.-L."/>
            <person name="Kazmierczak K.M."/>
            <person name="Andrzejewski T.M."/>
            <person name="Davidsen T.M."/>
            <person name="Wayne K.J."/>
            <person name="Tettelin H."/>
            <person name="Glass J.I."/>
            <person name="Rusch D."/>
            <person name="Podicherti R."/>
            <person name="Tsui H.-C.T."/>
            <person name="Winkler M.E."/>
        </authorList>
    </citation>
    <scope>NUCLEOTIDE SEQUENCE</scope>
</reference>
<dbReference type="InterPro" id="IPR036388">
    <property type="entry name" value="WH-like_DNA-bd_sf"/>
</dbReference>
<protein>
    <recommendedName>
        <fullName evidence="1">DprA winged helix domain-containing protein</fullName>
    </recommendedName>
</protein>
<dbReference type="EMBL" id="UINC01013335">
    <property type="protein sequence ID" value="SVA57697.1"/>
    <property type="molecule type" value="Genomic_DNA"/>
</dbReference>
<evidence type="ECO:0000259" key="1">
    <source>
        <dbReference type="Pfam" id="PF17782"/>
    </source>
</evidence>
<dbReference type="AlphaFoldDB" id="A0A381X0K3"/>